<dbReference type="EMBL" id="FNPF01000022">
    <property type="protein sequence ID" value="SDY85847.1"/>
    <property type="molecule type" value="Genomic_DNA"/>
</dbReference>
<dbReference type="STRING" id="321339.SAMN05444340_12218"/>
<protein>
    <submittedName>
        <fullName evidence="2">ParE toxin of type II toxin-antitoxin system, parDE</fullName>
    </submittedName>
</protein>
<dbReference type="Pfam" id="PF05016">
    <property type="entry name" value="ParE_toxin"/>
    <property type="match status" value="1"/>
</dbReference>
<keyword evidence="3" id="KW-1185">Reference proteome</keyword>
<dbReference type="OrthoDB" id="595470at2"/>
<proteinExistence type="predicted"/>
<reference evidence="2 3" key="1">
    <citation type="submission" date="2016-10" db="EMBL/GenBank/DDBJ databases">
        <authorList>
            <person name="de Groot N.N."/>
        </authorList>
    </citation>
    <scope>NUCLEOTIDE SEQUENCE [LARGE SCALE GENOMIC DNA]</scope>
    <source>
        <strain evidence="2 3">DSM 26880</strain>
    </source>
</reference>
<accession>A0A1H3NA80</accession>
<dbReference type="InterPro" id="IPR007712">
    <property type="entry name" value="RelE/ParE_toxin"/>
</dbReference>
<name>A0A1H3NA80_9RHOB</name>
<evidence type="ECO:0000313" key="3">
    <source>
        <dbReference type="Proteomes" id="UP000199286"/>
    </source>
</evidence>
<dbReference type="Proteomes" id="UP000199286">
    <property type="component" value="Unassembled WGS sequence"/>
</dbReference>
<dbReference type="InterPro" id="IPR035093">
    <property type="entry name" value="RelE/ParE_toxin_dom_sf"/>
</dbReference>
<evidence type="ECO:0000313" key="2">
    <source>
        <dbReference type="EMBL" id="SDY85847.1"/>
    </source>
</evidence>
<organism evidence="2 3">
    <name type="scientific">Citreimonas salinaria</name>
    <dbReference type="NCBI Taxonomy" id="321339"/>
    <lineage>
        <taxon>Bacteria</taxon>
        <taxon>Pseudomonadati</taxon>
        <taxon>Pseudomonadota</taxon>
        <taxon>Alphaproteobacteria</taxon>
        <taxon>Rhodobacterales</taxon>
        <taxon>Roseobacteraceae</taxon>
        <taxon>Citreimonas</taxon>
    </lineage>
</organism>
<dbReference type="Gene3D" id="3.30.2310.20">
    <property type="entry name" value="RelE-like"/>
    <property type="match status" value="1"/>
</dbReference>
<keyword evidence="1" id="KW-1277">Toxin-antitoxin system</keyword>
<dbReference type="AlphaFoldDB" id="A0A1H3NA80"/>
<dbReference type="RefSeq" id="WP_089885821.1">
    <property type="nucleotide sequence ID" value="NZ_FNPF01000022.1"/>
</dbReference>
<gene>
    <name evidence="2" type="ORF">SAMN05444340_12218</name>
</gene>
<evidence type="ECO:0000256" key="1">
    <source>
        <dbReference type="ARBA" id="ARBA00022649"/>
    </source>
</evidence>
<sequence length="93" mass="10908">MKIVFLEDTAQDIQWFRYYYRSVFPEGSAKARTHLKAIQKTLAANPFAGHRSDARENVRELSIPRTPFTLIYRVTSTQIEILRLWDTRQGTGY</sequence>